<dbReference type="GO" id="GO:1901858">
    <property type="term" value="P:regulation of mitochondrial DNA metabolic process"/>
    <property type="evidence" value="ECO:0007669"/>
    <property type="project" value="TreeGrafter"/>
</dbReference>
<keyword evidence="10" id="KW-1185">Reference proteome</keyword>
<accession>A0A8B9F8S0</accession>
<feature type="transmembrane region" description="Helical" evidence="8">
    <location>
        <begin position="115"/>
        <end position="136"/>
    </location>
</feature>
<keyword evidence="3 8" id="KW-0812">Transmembrane</keyword>
<evidence type="ECO:0000256" key="3">
    <source>
        <dbReference type="ARBA" id="ARBA00022692"/>
    </source>
</evidence>
<protein>
    <recommendedName>
        <fullName evidence="6">Mitochondrial inner membrane protein Mpv17</fullName>
    </recommendedName>
    <alternativeName>
        <fullName evidence="7">Protein Mpv17</fullName>
    </alternativeName>
</protein>
<dbReference type="GO" id="GO:0016020">
    <property type="term" value="C:membrane"/>
    <property type="evidence" value="ECO:0007669"/>
    <property type="project" value="UniProtKB-SubCell"/>
</dbReference>
<comment type="subcellular location">
    <subcellularLocation>
        <location evidence="1">Membrane</location>
        <topology evidence="1">Multi-pass membrane protein</topology>
    </subcellularLocation>
</comment>
<dbReference type="InterPro" id="IPR007248">
    <property type="entry name" value="Mpv17_PMP22"/>
</dbReference>
<sequence length="198" mass="21577">MRHLAAAGGPVPQGRCRQWCCRQAEAGAASRALRGLAAEWAVLVAGALMGAGDVIAQQLVEQRGLQGHHGPRTLKMMAIGFCFVGPVVGGWYKILDQLIPGTTKVVAVKKMVLDQGGFAPCFLGCFLAITGAMNGLSVEENWSKIQQDYTDALLTNYCIWPPVQIANFYFVPLKHRLAVVQCVAIVWNCYLSWKANRM</sequence>
<dbReference type="Pfam" id="PF04117">
    <property type="entry name" value="Mpv17_PMP22"/>
    <property type="match status" value="1"/>
</dbReference>
<comment type="similarity">
    <text evidence="2 8">Belongs to the peroxisomal membrane protein PXMP2/4 family.</text>
</comment>
<dbReference type="Proteomes" id="UP000694522">
    <property type="component" value="Unplaced"/>
</dbReference>
<dbReference type="PANTHER" id="PTHR11266:SF17">
    <property type="entry name" value="PROTEIN MPV17"/>
    <property type="match status" value="1"/>
</dbReference>
<dbReference type="Ensembl" id="ENSACOT00000003553.1">
    <property type="protein sequence ID" value="ENSACOP00000003430.1"/>
    <property type="gene ID" value="ENSACOG00000002408.1"/>
</dbReference>
<feature type="transmembrane region" description="Helical" evidence="8">
    <location>
        <begin position="76"/>
        <end position="95"/>
    </location>
</feature>
<dbReference type="GO" id="GO:0005739">
    <property type="term" value="C:mitochondrion"/>
    <property type="evidence" value="ECO:0007669"/>
    <property type="project" value="TreeGrafter"/>
</dbReference>
<evidence type="ECO:0000256" key="4">
    <source>
        <dbReference type="ARBA" id="ARBA00022989"/>
    </source>
</evidence>
<dbReference type="PANTHER" id="PTHR11266">
    <property type="entry name" value="PEROXISOMAL MEMBRANE PROTEIN 2, PXMP2 MPV17"/>
    <property type="match status" value="1"/>
</dbReference>
<dbReference type="GO" id="GO:0015267">
    <property type="term" value="F:channel activity"/>
    <property type="evidence" value="ECO:0007669"/>
    <property type="project" value="TreeGrafter"/>
</dbReference>
<evidence type="ECO:0000256" key="6">
    <source>
        <dbReference type="ARBA" id="ARBA00049743"/>
    </source>
</evidence>
<reference evidence="9" key="1">
    <citation type="submission" date="2025-08" db="UniProtKB">
        <authorList>
            <consortium name="Ensembl"/>
        </authorList>
    </citation>
    <scope>IDENTIFICATION</scope>
</reference>
<dbReference type="AlphaFoldDB" id="A0A8B9F8S0"/>
<organism evidence="9 10">
    <name type="scientific">Amazona collaria</name>
    <name type="common">yellow-billed parrot</name>
    <dbReference type="NCBI Taxonomy" id="241587"/>
    <lineage>
        <taxon>Eukaryota</taxon>
        <taxon>Metazoa</taxon>
        <taxon>Chordata</taxon>
        <taxon>Craniata</taxon>
        <taxon>Vertebrata</taxon>
        <taxon>Euteleostomi</taxon>
        <taxon>Archelosauria</taxon>
        <taxon>Archosauria</taxon>
        <taxon>Dinosauria</taxon>
        <taxon>Saurischia</taxon>
        <taxon>Theropoda</taxon>
        <taxon>Coelurosauria</taxon>
        <taxon>Aves</taxon>
        <taxon>Neognathae</taxon>
        <taxon>Neoaves</taxon>
        <taxon>Telluraves</taxon>
        <taxon>Australaves</taxon>
        <taxon>Psittaciformes</taxon>
        <taxon>Psittacidae</taxon>
        <taxon>Amazona</taxon>
    </lineage>
</organism>
<keyword evidence="4 8" id="KW-1133">Transmembrane helix</keyword>
<evidence type="ECO:0000256" key="2">
    <source>
        <dbReference type="ARBA" id="ARBA00006824"/>
    </source>
</evidence>
<evidence type="ECO:0000256" key="7">
    <source>
        <dbReference type="ARBA" id="ARBA00049801"/>
    </source>
</evidence>
<proteinExistence type="inferred from homology"/>
<evidence type="ECO:0000313" key="10">
    <source>
        <dbReference type="Proteomes" id="UP000694522"/>
    </source>
</evidence>
<keyword evidence="5 8" id="KW-0472">Membrane</keyword>
<evidence type="ECO:0000256" key="5">
    <source>
        <dbReference type="ARBA" id="ARBA00023136"/>
    </source>
</evidence>
<evidence type="ECO:0000256" key="1">
    <source>
        <dbReference type="ARBA" id="ARBA00004141"/>
    </source>
</evidence>
<evidence type="ECO:0000256" key="8">
    <source>
        <dbReference type="RuleBase" id="RU363053"/>
    </source>
</evidence>
<reference evidence="9" key="2">
    <citation type="submission" date="2025-09" db="UniProtKB">
        <authorList>
            <consortium name="Ensembl"/>
        </authorList>
    </citation>
    <scope>IDENTIFICATION</scope>
</reference>
<evidence type="ECO:0000313" key="9">
    <source>
        <dbReference type="Ensembl" id="ENSACOP00000003430.1"/>
    </source>
</evidence>
<name>A0A8B9F8S0_9PSIT</name>